<evidence type="ECO:0000256" key="4">
    <source>
        <dbReference type="ARBA" id="ARBA00022475"/>
    </source>
</evidence>
<dbReference type="InterPro" id="IPR017871">
    <property type="entry name" value="ABC_transporter-like_CS"/>
</dbReference>
<dbReference type="InterPro" id="IPR050388">
    <property type="entry name" value="ABC_Ni/Peptide_Import"/>
</dbReference>
<dbReference type="GO" id="GO:0005886">
    <property type="term" value="C:plasma membrane"/>
    <property type="evidence" value="ECO:0007669"/>
    <property type="project" value="UniProtKB-SubCell"/>
</dbReference>
<keyword evidence="6 9" id="KW-0067">ATP-binding</keyword>
<comment type="caution">
    <text evidence="9">The sequence shown here is derived from an EMBL/GenBank/DDBJ whole genome shotgun (WGS) entry which is preliminary data.</text>
</comment>
<dbReference type="EMBL" id="VDMQ01000002">
    <property type="protein sequence ID" value="TNM57019.1"/>
    <property type="molecule type" value="Genomic_DNA"/>
</dbReference>
<keyword evidence="5" id="KW-0547">Nucleotide-binding</keyword>
<dbReference type="SUPFAM" id="SSF52540">
    <property type="entry name" value="P-loop containing nucleoside triphosphate hydrolases"/>
    <property type="match status" value="1"/>
</dbReference>
<dbReference type="PANTHER" id="PTHR43297:SF2">
    <property type="entry name" value="DIPEPTIDE TRANSPORT ATP-BINDING PROTEIN DPPD"/>
    <property type="match status" value="1"/>
</dbReference>
<evidence type="ECO:0000313" key="10">
    <source>
        <dbReference type="Proteomes" id="UP000314223"/>
    </source>
</evidence>
<evidence type="ECO:0000259" key="8">
    <source>
        <dbReference type="PROSITE" id="PS50893"/>
    </source>
</evidence>
<dbReference type="AlphaFoldDB" id="A0A5C4X6R0"/>
<comment type="similarity">
    <text evidence="2">Belongs to the ABC transporter superfamily.</text>
</comment>
<organism evidence="9 10">
    <name type="scientific">Brevibacterium sediminis</name>
    <dbReference type="NCBI Taxonomy" id="1857024"/>
    <lineage>
        <taxon>Bacteria</taxon>
        <taxon>Bacillati</taxon>
        <taxon>Actinomycetota</taxon>
        <taxon>Actinomycetes</taxon>
        <taxon>Micrococcales</taxon>
        <taxon>Brevibacteriaceae</taxon>
        <taxon>Brevibacterium</taxon>
    </lineage>
</organism>
<keyword evidence="3" id="KW-0813">Transport</keyword>
<dbReference type="PROSITE" id="PS00211">
    <property type="entry name" value="ABC_TRANSPORTER_1"/>
    <property type="match status" value="1"/>
</dbReference>
<evidence type="ECO:0000256" key="7">
    <source>
        <dbReference type="ARBA" id="ARBA00023136"/>
    </source>
</evidence>
<keyword evidence="7" id="KW-0472">Membrane</keyword>
<evidence type="ECO:0000256" key="3">
    <source>
        <dbReference type="ARBA" id="ARBA00022448"/>
    </source>
</evidence>
<dbReference type="InterPro" id="IPR003439">
    <property type="entry name" value="ABC_transporter-like_ATP-bd"/>
</dbReference>
<dbReference type="CDD" id="cd03257">
    <property type="entry name" value="ABC_NikE_OppD_transporters"/>
    <property type="match status" value="1"/>
</dbReference>
<evidence type="ECO:0000256" key="6">
    <source>
        <dbReference type="ARBA" id="ARBA00022840"/>
    </source>
</evidence>
<dbReference type="Gene3D" id="3.40.50.300">
    <property type="entry name" value="P-loop containing nucleotide triphosphate hydrolases"/>
    <property type="match status" value="1"/>
</dbReference>
<accession>A0A5C4X6R0</accession>
<dbReference type="PROSITE" id="PS50893">
    <property type="entry name" value="ABC_TRANSPORTER_2"/>
    <property type="match status" value="1"/>
</dbReference>
<dbReference type="Proteomes" id="UP000314223">
    <property type="component" value="Unassembled WGS sequence"/>
</dbReference>
<feature type="domain" description="ABC transporter" evidence="8">
    <location>
        <begin position="19"/>
        <end position="266"/>
    </location>
</feature>
<dbReference type="InterPro" id="IPR027417">
    <property type="entry name" value="P-loop_NTPase"/>
</dbReference>
<evidence type="ECO:0000256" key="5">
    <source>
        <dbReference type="ARBA" id="ARBA00022741"/>
    </source>
</evidence>
<dbReference type="InterPro" id="IPR003593">
    <property type="entry name" value="AAA+_ATPase"/>
</dbReference>
<evidence type="ECO:0000256" key="2">
    <source>
        <dbReference type="ARBA" id="ARBA00005417"/>
    </source>
</evidence>
<dbReference type="Pfam" id="PF00005">
    <property type="entry name" value="ABC_tran"/>
    <property type="match status" value="1"/>
</dbReference>
<comment type="subcellular location">
    <subcellularLocation>
        <location evidence="1">Cell membrane</location>
        <topology evidence="1">Peripheral membrane protein</topology>
    </subcellularLocation>
</comment>
<proteinExistence type="inferred from homology"/>
<dbReference type="GO" id="GO:0016887">
    <property type="term" value="F:ATP hydrolysis activity"/>
    <property type="evidence" value="ECO:0007669"/>
    <property type="project" value="InterPro"/>
</dbReference>
<dbReference type="GO" id="GO:0005524">
    <property type="term" value="F:ATP binding"/>
    <property type="evidence" value="ECO:0007669"/>
    <property type="project" value="UniProtKB-KW"/>
</dbReference>
<dbReference type="PANTHER" id="PTHR43297">
    <property type="entry name" value="OLIGOPEPTIDE TRANSPORT ATP-BINDING PROTEIN APPD"/>
    <property type="match status" value="1"/>
</dbReference>
<gene>
    <name evidence="9" type="ORF">FHQ09_05495</name>
</gene>
<keyword evidence="4" id="KW-1003">Cell membrane</keyword>
<sequence>MSDSMSEGSASMIGAALKVSGLDVDYVAEGSSTQVLSGVGLELPQGETLGLVGESGSGKSTTIRAALRLLGDSARVRGSVEVCGTDVYGARPGALRKLRAEQVALIQQDPRNSLNPVRRIGPSMCERLVRVRGVDRATALDKAETMLTAVGIRNPGRCLRQFPHQLSGGMLQRVVIAAGLMADPRLILADEATSALDVSTQAEVLGLIAEQQRSRNLAVMFVTHDLHLAASMCDTVAVMHGGRVVESLAGRYLFDTAEDPYTRGLLQATPTLGGTR</sequence>
<evidence type="ECO:0000313" key="9">
    <source>
        <dbReference type="EMBL" id="TNM57019.1"/>
    </source>
</evidence>
<dbReference type="SMART" id="SM00382">
    <property type="entry name" value="AAA"/>
    <property type="match status" value="1"/>
</dbReference>
<name>A0A5C4X6R0_9MICO</name>
<reference evidence="9 10" key="1">
    <citation type="submission" date="2019-06" db="EMBL/GenBank/DDBJ databases">
        <authorList>
            <person name="Mardanova A.M."/>
            <person name="Pudova D.S."/>
            <person name="Shagimardanova E.I."/>
            <person name="Gogoleva N.E."/>
            <person name="Lutfullin M.T."/>
            <person name="Hadieva G.F."/>
            <person name="Sharipova M.R."/>
        </authorList>
    </citation>
    <scope>NUCLEOTIDE SEQUENCE [LARGE SCALE GENOMIC DNA]</scope>
    <source>
        <strain evidence="9 10">MG-1</strain>
    </source>
</reference>
<protein>
    <submittedName>
        <fullName evidence="9">ABC transporter ATP-binding protein</fullName>
    </submittedName>
</protein>
<evidence type="ECO:0000256" key="1">
    <source>
        <dbReference type="ARBA" id="ARBA00004202"/>
    </source>
</evidence>